<dbReference type="PANTHER" id="PTHR23513:SF11">
    <property type="entry name" value="STAPHYLOFERRIN A TRANSPORTER"/>
    <property type="match status" value="1"/>
</dbReference>
<keyword evidence="8" id="KW-1185">Reference proteome</keyword>
<evidence type="ECO:0000313" key="7">
    <source>
        <dbReference type="EMBL" id="KAA2262552.1"/>
    </source>
</evidence>
<feature type="transmembrane region" description="Helical" evidence="6">
    <location>
        <begin position="171"/>
        <end position="188"/>
    </location>
</feature>
<dbReference type="PANTHER" id="PTHR23513">
    <property type="entry name" value="INTEGRAL MEMBRANE EFFLUX PROTEIN-RELATED"/>
    <property type="match status" value="1"/>
</dbReference>
<sequence>MPWWPDPAWARPGGDVADEATGTERPARFRDVFAVGQFRVLWLAHAQSRIGDQLARVALSVLVFDRTHSPAWTALTFAMTILPNLAGGALLAGLADRLPRRTVMVVADVARAALVAVMALPGQPIAVMVVLLCLVQLPAAPFSAARNAILPAILSGDRYVVGVAVMRTTDQLGLVGGIGVGAALVTALGTRTTLVIDAATFALSAALIALGVRAHRPPGNDISGHSPRSWWQSLRAGATLVLGDRRLRALVGLACVNGFYVIPEGIAVPYAAHIHGGTPAVGWLLAAIPAGSVLGMLTLKNVRPDWRLRAMGPLAVASCAILLPTWLAPVLVVSVALWALSGFFSAHDMVVQATFVRNVPDASRGQAIGLASAAMQTAQGLGIVAAGLLAQVLTPAAVVGLAGATGVLAAALAASAWARAASPRPSVGRGEAGLDAASG</sequence>
<dbReference type="OrthoDB" id="3227279at2"/>
<dbReference type="CDD" id="cd06173">
    <property type="entry name" value="MFS_MefA_like"/>
    <property type="match status" value="1"/>
</dbReference>
<feature type="transmembrane region" description="Helical" evidence="6">
    <location>
        <begin position="280"/>
        <end position="299"/>
    </location>
</feature>
<feature type="transmembrane region" description="Helical" evidence="6">
    <location>
        <begin position="368"/>
        <end position="390"/>
    </location>
</feature>
<dbReference type="AlphaFoldDB" id="A0A5B2XII7"/>
<evidence type="ECO:0000256" key="2">
    <source>
        <dbReference type="ARBA" id="ARBA00022475"/>
    </source>
</evidence>
<dbReference type="Gene3D" id="1.20.1250.20">
    <property type="entry name" value="MFS general substrate transporter like domains"/>
    <property type="match status" value="1"/>
</dbReference>
<accession>A0A5B2XII7</accession>
<protein>
    <submittedName>
        <fullName evidence="7">MFS transporter</fullName>
    </submittedName>
</protein>
<dbReference type="Proteomes" id="UP000323454">
    <property type="component" value="Unassembled WGS sequence"/>
</dbReference>
<dbReference type="InterPro" id="IPR011701">
    <property type="entry name" value="MFS"/>
</dbReference>
<feature type="transmembrane region" description="Helical" evidence="6">
    <location>
        <begin position="249"/>
        <end position="268"/>
    </location>
</feature>
<dbReference type="SUPFAM" id="SSF103473">
    <property type="entry name" value="MFS general substrate transporter"/>
    <property type="match status" value="1"/>
</dbReference>
<evidence type="ECO:0000256" key="3">
    <source>
        <dbReference type="ARBA" id="ARBA00022692"/>
    </source>
</evidence>
<dbReference type="InterPro" id="IPR036259">
    <property type="entry name" value="MFS_trans_sf"/>
</dbReference>
<evidence type="ECO:0000256" key="6">
    <source>
        <dbReference type="SAM" id="Phobius"/>
    </source>
</evidence>
<dbReference type="GO" id="GO:0022857">
    <property type="term" value="F:transmembrane transporter activity"/>
    <property type="evidence" value="ECO:0007669"/>
    <property type="project" value="InterPro"/>
</dbReference>
<proteinExistence type="predicted"/>
<comment type="caution">
    <text evidence="7">The sequence shown here is derived from an EMBL/GenBank/DDBJ whole genome shotgun (WGS) entry which is preliminary data.</text>
</comment>
<gene>
    <name evidence="7" type="ORF">F0L68_11625</name>
</gene>
<evidence type="ECO:0000256" key="1">
    <source>
        <dbReference type="ARBA" id="ARBA00004651"/>
    </source>
</evidence>
<organism evidence="7 8">
    <name type="scientific">Solihabitans fulvus</name>
    <dbReference type="NCBI Taxonomy" id="1892852"/>
    <lineage>
        <taxon>Bacteria</taxon>
        <taxon>Bacillati</taxon>
        <taxon>Actinomycetota</taxon>
        <taxon>Actinomycetes</taxon>
        <taxon>Pseudonocardiales</taxon>
        <taxon>Pseudonocardiaceae</taxon>
        <taxon>Solihabitans</taxon>
    </lineage>
</organism>
<keyword evidence="4 6" id="KW-1133">Transmembrane helix</keyword>
<dbReference type="EMBL" id="VUOB01000021">
    <property type="protein sequence ID" value="KAA2262552.1"/>
    <property type="molecule type" value="Genomic_DNA"/>
</dbReference>
<reference evidence="7 8" key="2">
    <citation type="submission" date="2019-09" db="EMBL/GenBank/DDBJ databases">
        <authorList>
            <person name="Jin C."/>
        </authorList>
    </citation>
    <scope>NUCLEOTIDE SEQUENCE [LARGE SCALE GENOMIC DNA]</scope>
    <source>
        <strain evidence="7 8">AN110305</strain>
    </source>
</reference>
<keyword evidence="3 6" id="KW-0812">Transmembrane</keyword>
<dbReference type="GO" id="GO:0005886">
    <property type="term" value="C:plasma membrane"/>
    <property type="evidence" value="ECO:0007669"/>
    <property type="project" value="UniProtKB-SubCell"/>
</dbReference>
<feature type="transmembrane region" description="Helical" evidence="6">
    <location>
        <begin position="396"/>
        <end position="418"/>
    </location>
</feature>
<name>A0A5B2XII7_9PSEU</name>
<evidence type="ECO:0000256" key="5">
    <source>
        <dbReference type="ARBA" id="ARBA00023136"/>
    </source>
</evidence>
<keyword evidence="5 6" id="KW-0472">Membrane</keyword>
<evidence type="ECO:0000313" key="8">
    <source>
        <dbReference type="Proteomes" id="UP000323454"/>
    </source>
</evidence>
<feature type="transmembrane region" description="Helical" evidence="6">
    <location>
        <begin position="71"/>
        <end position="95"/>
    </location>
</feature>
<evidence type="ECO:0000256" key="4">
    <source>
        <dbReference type="ARBA" id="ARBA00022989"/>
    </source>
</evidence>
<dbReference type="Pfam" id="PF07690">
    <property type="entry name" value="MFS_1"/>
    <property type="match status" value="1"/>
</dbReference>
<reference evidence="7 8" key="1">
    <citation type="submission" date="2019-09" db="EMBL/GenBank/DDBJ databases">
        <title>Goodfellowia gen. nov., a new genus of the Pseudonocardineae related to Actinoalloteichus, containing Goodfellowia coeruleoviolacea gen. nov., comb. nov. gen. nov., comb. nov.</title>
        <authorList>
            <person name="Labeda D."/>
        </authorList>
    </citation>
    <scope>NUCLEOTIDE SEQUENCE [LARGE SCALE GENOMIC DNA]</scope>
    <source>
        <strain evidence="7 8">AN110305</strain>
    </source>
</reference>
<keyword evidence="2" id="KW-1003">Cell membrane</keyword>
<comment type="subcellular location">
    <subcellularLocation>
        <location evidence="1">Cell membrane</location>
        <topology evidence="1">Multi-pass membrane protein</topology>
    </subcellularLocation>
</comment>